<evidence type="ECO:0000256" key="2">
    <source>
        <dbReference type="ARBA" id="ARBA00023002"/>
    </source>
</evidence>
<protein>
    <submittedName>
        <fullName evidence="4">Uncharacterized protein</fullName>
    </submittedName>
</protein>
<dbReference type="InterPro" id="IPR002347">
    <property type="entry name" value="SDR_fam"/>
</dbReference>
<dbReference type="GO" id="GO:0016491">
    <property type="term" value="F:oxidoreductase activity"/>
    <property type="evidence" value="ECO:0007669"/>
    <property type="project" value="UniProtKB-KW"/>
</dbReference>
<evidence type="ECO:0000256" key="1">
    <source>
        <dbReference type="ARBA" id="ARBA00006484"/>
    </source>
</evidence>
<evidence type="ECO:0000313" key="5">
    <source>
        <dbReference type="Proteomes" id="UP001265746"/>
    </source>
</evidence>
<evidence type="ECO:0000313" key="4">
    <source>
        <dbReference type="EMBL" id="KAK2614562.1"/>
    </source>
</evidence>
<name>A0AAD9SRI3_PHOAM</name>
<dbReference type="InterPro" id="IPR051911">
    <property type="entry name" value="SDR_oxidoreductase"/>
</dbReference>
<dbReference type="Proteomes" id="UP001265746">
    <property type="component" value="Unassembled WGS sequence"/>
</dbReference>
<dbReference type="AlphaFoldDB" id="A0AAD9SRI3"/>
<keyword evidence="5" id="KW-1185">Reference proteome</keyword>
<dbReference type="PANTHER" id="PTHR43976">
    <property type="entry name" value="SHORT CHAIN DEHYDROGENASE"/>
    <property type="match status" value="1"/>
</dbReference>
<dbReference type="Gene3D" id="3.40.50.720">
    <property type="entry name" value="NAD(P)-binding Rossmann-like Domain"/>
    <property type="match status" value="1"/>
</dbReference>
<comment type="caution">
    <text evidence="4">The sequence shown here is derived from an EMBL/GenBank/DDBJ whole genome shotgun (WGS) entry which is preliminary data.</text>
</comment>
<dbReference type="PANTHER" id="PTHR43976:SF16">
    <property type="entry name" value="SHORT-CHAIN DEHYDROGENASE_REDUCTASE FAMILY PROTEIN"/>
    <property type="match status" value="1"/>
</dbReference>
<dbReference type="SUPFAM" id="SSF51735">
    <property type="entry name" value="NAD(P)-binding Rossmann-fold domains"/>
    <property type="match status" value="1"/>
</dbReference>
<dbReference type="Pfam" id="PF00106">
    <property type="entry name" value="adh_short"/>
    <property type="match status" value="1"/>
</dbReference>
<dbReference type="EMBL" id="JAUJFL010000001">
    <property type="protein sequence ID" value="KAK2614562.1"/>
    <property type="molecule type" value="Genomic_DNA"/>
</dbReference>
<gene>
    <name evidence="4" type="ORF">N8I77_001373</name>
</gene>
<organism evidence="4 5">
    <name type="scientific">Phomopsis amygdali</name>
    <name type="common">Fusicoccum amygdali</name>
    <dbReference type="NCBI Taxonomy" id="1214568"/>
    <lineage>
        <taxon>Eukaryota</taxon>
        <taxon>Fungi</taxon>
        <taxon>Dikarya</taxon>
        <taxon>Ascomycota</taxon>
        <taxon>Pezizomycotina</taxon>
        <taxon>Sordariomycetes</taxon>
        <taxon>Sordariomycetidae</taxon>
        <taxon>Diaporthales</taxon>
        <taxon>Diaporthaceae</taxon>
        <taxon>Diaporthe</taxon>
    </lineage>
</organism>
<dbReference type="PRINTS" id="PR00081">
    <property type="entry name" value="GDHRDH"/>
</dbReference>
<sequence>MASTDNQKSVYNLPADAVWLITGCSSGLGLSLAQLIAAHPTHRLVATARNPSKVIDALPSNPRVLVVALDVNSPDSITAALDTVLKHPGFGRIDVLVNNAGYGVMGDSESALPFSPEVPGSSDEEHAKARGMVETNFWGTAIMTLHAMRIMREDNARNGGNQGGLVIQITSMGGFIGFPGGAFYHAAKFAVEGFTESVSREVRPEWNIHFTIAEPGGIDTNFATSSLSALANHPAYDAPGSPARVLAAYVDDPEARKSWSQPEAMAKAIYEVASRGKPVPVRFPLGAVAWGTLWANANSIIEEFQEMKELSLGVDSAEQVKDAVEKVKSLY</sequence>
<dbReference type="InterPro" id="IPR036291">
    <property type="entry name" value="NAD(P)-bd_dom_sf"/>
</dbReference>
<keyword evidence="2" id="KW-0560">Oxidoreductase</keyword>
<comment type="similarity">
    <text evidence="1 3">Belongs to the short-chain dehydrogenases/reductases (SDR) family.</text>
</comment>
<evidence type="ECO:0000256" key="3">
    <source>
        <dbReference type="RuleBase" id="RU000363"/>
    </source>
</evidence>
<proteinExistence type="inferred from homology"/>
<dbReference type="PRINTS" id="PR00080">
    <property type="entry name" value="SDRFAMILY"/>
</dbReference>
<reference evidence="4" key="1">
    <citation type="submission" date="2023-06" db="EMBL/GenBank/DDBJ databases">
        <authorList>
            <person name="Noh H."/>
        </authorList>
    </citation>
    <scope>NUCLEOTIDE SEQUENCE</scope>
    <source>
        <strain evidence="4">DUCC20226</strain>
    </source>
</reference>
<accession>A0AAD9SRI3</accession>